<proteinExistence type="predicted"/>
<dbReference type="RefSeq" id="XP_015949165.1">
    <property type="nucleotide sequence ID" value="XM_016093679.1"/>
</dbReference>
<dbReference type="SMART" id="SM00343">
    <property type="entry name" value="ZnF_C2HC"/>
    <property type="match status" value="1"/>
</dbReference>
<dbReference type="InterPro" id="IPR001878">
    <property type="entry name" value="Znf_CCHC"/>
</dbReference>
<accession>A0A6P4CDA6</accession>
<evidence type="ECO:0000313" key="4">
    <source>
        <dbReference type="RefSeq" id="XP_015949165.1"/>
    </source>
</evidence>
<dbReference type="AlphaFoldDB" id="A0A6P4CDA6"/>
<dbReference type="PROSITE" id="PS50158">
    <property type="entry name" value="ZF_CCHC"/>
    <property type="match status" value="1"/>
</dbReference>
<evidence type="ECO:0000259" key="2">
    <source>
        <dbReference type="PROSITE" id="PS50158"/>
    </source>
</evidence>
<reference evidence="3" key="1">
    <citation type="journal article" date="2016" name="Nat. Genet.">
        <title>The genome sequences of Arachis duranensis and Arachis ipaensis, the diploid ancestors of cultivated peanut.</title>
        <authorList>
            <person name="Bertioli D.J."/>
            <person name="Cannon S.B."/>
            <person name="Froenicke L."/>
            <person name="Huang G."/>
            <person name="Farmer A.D."/>
            <person name="Cannon E.K."/>
            <person name="Liu X."/>
            <person name="Gao D."/>
            <person name="Clevenger J."/>
            <person name="Dash S."/>
            <person name="Ren L."/>
            <person name="Moretzsohn M.C."/>
            <person name="Shirasawa K."/>
            <person name="Huang W."/>
            <person name="Vidigal B."/>
            <person name="Abernathy B."/>
            <person name="Chu Y."/>
            <person name="Niederhuth C.E."/>
            <person name="Umale P."/>
            <person name="Araujo A.C."/>
            <person name="Kozik A."/>
            <person name="Kim K.D."/>
            <person name="Burow M.D."/>
            <person name="Varshney R.K."/>
            <person name="Wang X."/>
            <person name="Zhang X."/>
            <person name="Barkley N."/>
            <person name="Guimaraes P.M."/>
            <person name="Isobe S."/>
            <person name="Guo B."/>
            <person name="Liao B."/>
            <person name="Stalker H.T."/>
            <person name="Schmitz R.J."/>
            <person name="Scheffler B.E."/>
            <person name="Leal-Bertioli S.C."/>
            <person name="Xun X."/>
            <person name="Jackson S.A."/>
            <person name="Michelmore R."/>
            <person name="Ozias-Akins P."/>
        </authorList>
    </citation>
    <scope>NUCLEOTIDE SEQUENCE [LARGE SCALE GENOMIC DNA]</scope>
    <source>
        <strain evidence="3">cv. V14167</strain>
    </source>
</reference>
<organism evidence="3 4">
    <name type="scientific">Arachis duranensis</name>
    <name type="common">Wild peanut</name>
    <dbReference type="NCBI Taxonomy" id="130453"/>
    <lineage>
        <taxon>Eukaryota</taxon>
        <taxon>Viridiplantae</taxon>
        <taxon>Streptophyta</taxon>
        <taxon>Embryophyta</taxon>
        <taxon>Tracheophyta</taxon>
        <taxon>Spermatophyta</taxon>
        <taxon>Magnoliopsida</taxon>
        <taxon>eudicotyledons</taxon>
        <taxon>Gunneridae</taxon>
        <taxon>Pentapetalae</taxon>
        <taxon>rosids</taxon>
        <taxon>fabids</taxon>
        <taxon>Fabales</taxon>
        <taxon>Fabaceae</taxon>
        <taxon>Papilionoideae</taxon>
        <taxon>50 kb inversion clade</taxon>
        <taxon>dalbergioids sensu lato</taxon>
        <taxon>Dalbergieae</taxon>
        <taxon>Pterocarpus clade</taxon>
        <taxon>Arachis</taxon>
    </lineage>
</organism>
<protein>
    <submittedName>
        <fullName evidence="4">Uncharacterized protein LOC107474094</fullName>
    </submittedName>
</protein>
<dbReference type="Gene3D" id="4.10.60.10">
    <property type="entry name" value="Zinc finger, CCHC-type"/>
    <property type="match status" value="1"/>
</dbReference>
<feature type="domain" description="CCHC-type" evidence="2">
    <location>
        <begin position="145"/>
        <end position="160"/>
    </location>
</feature>
<dbReference type="InterPro" id="IPR036875">
    <property type="entry name" value="Znf_CCHC_sf"/>
</dbReference>
<evidence type="ECO:0000256" key="1">
    <source>
        <dbReference type="PROSITE-ProRule" id="PRU00047"/>
    </source>
</evidence>
<dbReference type="GO" id="GO:0003676">
    <property type="term" value="F:nucleic acid binding"/>
    <property type="evidence" value="ECO:0007669"/>
    <property type="project" value="InterPro"/>
</dbReference>
<dbReference type="Pfam" id="PF00098">
    <property type="entry name" value="zf-CCHC"/>
    <property type="match status" value="1"/>
</dbReference>
<dbReference type="GO" id="GO:0008270">
    <property type="term" value="F:zinc ion binding"/>
    <property type="evidence" value="ECO:0007669"/>
    <property type="project" value="UniProtKB-KW"/>
</dbReference>
<keyword evidence="1" id="KW-0863">Zinc-finger</keyword>
<keyword evidence="1" id="KW-0479">Metal-binding</keyword>
<dbReference type="GeneID" id="107474094"/>
<reference evidence="4" key="2">
    <citation type="submission" date="2025-08" db="UniProtKB">
        <authorList>
            <consortium name="RefSeq"/>
        </authorList>
    </citation>
    <scope>IDENTIFICATION</scope>
    <source>
        <tissue evidence="4">Whole plant</tissue>
    </source>
</reference>
<keyword evidence="1" id="KW-0862">Zinc</keyword>
<keyword evidence="3" id="KW-1185">Reference proteome</keyword>
<gene>
    <name evidence="4" type="primary">LOC107474094</name>
</gene>
<dbReference type="OrthoDB" id="1936908at2759"/>
<evidence type="ECO:0000313" key="3">
    <source>
        <dbReference type="Proteomes" id="UP000515211"/>
    </source>
</evidence>
<dbReference type="SUPFAM" id="SSF57756">
    <property type="entry name" value="Retrovirus zinc finger-like domains"/>
    <property type="match status" value="1"/>
</dbReference>
<name>A0A6P4CDA6_ARADU</name>
<dbReference type="Proteomes" id="UP000515211">
    <property type="component" value="Chromosome 2"/>
</dbReference>
<dbReference type="KEGG" id="adu:107474094"/>
<sequence>MREASELKLMQLKQGFMTVAEYTSKFKKLCKFSRICQGAPESSESWKCIKYQGGLKDGSMTPMAPLEIRRIFELVNKARVVEECAKKTALARDSRGCTSIQDRGKYFPQRGQNFKKGGHASQRSQGNLKGTNCDQYPLAKGRGVCYSCGLPGHIANNCPRSRKQNADRFQQQG</sequence>